<evidence type="ECO:0000256" key="3">
    <source>
        <dbReference type="ARBA" id="ARBA00022605"/>
    </source>
</evidence>
<dbReference type="SUPFAM" id="SSF56059">
    <property type="entry name" value="Glutathione synthetase ATP-binding domain-like"/>
    <property type="match status" value="1"/>
</dbReference>
<comment type="caution">
    <text evidence="13">The sequence shown here is derived from an EMBL/GenBank/DDBJ whole genome shotgun (WGS) entry which is preliminary data.</text>
</comment>
<dbReference type="Proteomes" id="UP001454036">
    <property type="component" value="Unassembled WGS sequence"/>
</dbReference>
<evidence type="ECO:0000313" key="14">
    <source>
        <dbReference type="Proteomes" id="UP001454036"/>
    </source>
</evidence>
<dbReference type="Gene3D" id="3.40.50.20">
    <property type="match status" value="1"/>
</dbReference>
<evidence type="ECO:0000256" key="10">
    <source>
        <dbReference type="ARBA" id="ARBA00047359"/>
    </source>
</evidence>
<dbReference type="InterPro" id="IPR005479">
    <property type="entry name" value="CPAse_ATP-bd"/>
</dbReference>
<dbReference type="GO" id="GO:0005524">
    <property type="term" value="F:ATP binding"/>
    <property type="evidence" value="ECO:0007669"/>
    <property type="project" value="UniProtKB-UniRule"/>
</dbReference>
<dbReference type="PANTHER" id="PTHR11405:SF53">
    <property type="entry name" value="CARBAMOYL-PHOSPHATE SYNTHASE [AMMONIA], MITOCHONDRIAL"/>
    <property type="match status" value="1"/>
</dbReference>
<dbReference type="PROSITE" id="PS00867">
    <property type="entry name" value="CPSASE_2"/>
    <property type="match status" value="1"/>
</dbReference>
<name>A0AAV3Q1R1_LITER</name>
<evidence type="ECO:0000256" key="11">
    <source>
        <dbReference type="PROSITE-ProRule" id="PRU00409"/>
    </source>
</evidence>
<proteinExistence type="predicted"/>
<keyword evidence="8" id="KW-0665">Pyrimidine biosynthesis</keyword>
<keyword evidence="3" id="KW-0028">Amino-acid biosynthesis</keyword>
<dbReference type="InterPro" id="IPR011761">
    <property type="entry name" value="ATP-grasp"/>
</dbReference>
<comment type="catalytic activity">
    <reaction evidence="10">
        <text>hydrogencarbonate + NH4(+) + 2 ATP = carbamoyl phosphate + 2 ADP + phosphate + 2 H(+)</text>
        <dbReference type="Rhea" id="RHEA:18029"/>
        <dbReference type="ChEBI" id="CHEBI:15378"/>
        <dbReference type="ChEBI" id="CHEBI:17544"/>
        <dbReference type="ChEBI" id="CHEBI:28938"/>
        <dbReference type="ChEBI" id="CHEBI:30616"/>
        <dbReference type="ChEBI" id="CHEBI:43474"/>
        <dbReference type="ChEBI" id="CHEBI:58228"/>
        <dbReference type="ChEBI" id="CHEBI:456216"/>
        <dbReference type="EC" id="6.3.4.16"/>
    </reaction>
</comment>
<evidence type="ECO:0000256" key="6">
    <source>
        <dbReference type="ARBA" id="ARBA00022840"/>
    </source>
</evidence>
<dbReference type="FunFam" id="3.30.470.20:FF:000007">
    <property type="entry name" value="Carbamoyl-phosphate synthase large chain"/>
    <property type="match status" value="1"/>
</dbReference>
<dbReference type="InterPro" id="IPR058047">
    <property type="entry name" value="CPSase_preATP-grasp"/>
</dbReference>
<keyword evidence="2 13" id="KW-0436">Ligase</keyword>
<keyword evidence="14" id="KW-1185">Reference proteome</keyword>
<dbReference type="InterPro" id="IPR005483">
    <property type="entry name" value="CPSase_dom"/>
</dbReference>
<dbReference type="InterPro" id="IPR016185">
    <property type="entry name" value="PreATP-grasp_dom_sf"/>
</dbReference>
<keyword evidence="4" id="KW-0479">Metal-binding</keyword>
<keyword evidence="6 11" id="KW-0067">ATP-binding</keyword>
<dbReference type="SUPFAM" id="SSF52440">
    <property type="entry name" value="PreATP-grasp domain"/>
    <property type="match status" value="1"/>
</dbReference>
<dbReference type="Gene3D" id="3.30.470.20">
    <property type="entry name" value="ATP-grasp fold, B domain"/>
    <property type="match status" value="1"/>
</dbReference>
<evidence type="ECO:0000256" key="8">
    <source>
        <dbReference type="ARBA" id="ARBA00022975"/>
    </source>
</evidence>
<dbReference type="GO" id="GO:0004088">
    <property type="term" value="F:carbamoyl-phosphate synthase (glutamine-hydrolyzing) activity"/>
    <property type="evidence" value="ECO:0007669"/>
    <property type="project" value="TreeGrafter"/>
</dbReference>
<dbReference type="GO" id="GO:0006526">
    <property type="term" value="P:L-arginine biosynthetic process"/>
    <property type="evidence" value="ECO:0007669"/>
    <property type="project" value="UniProtKB-KW"/>
</dbReference>
<dbReference type="GO" id="GO:0004087">
    <property type="term" value="F:carbamoyl-phosphate synthase (ammonia) activity"/>
    <property type="evidence" value="ECO:0007669"/>
    <property type="project" value="UniProtKB-EC"/>
</dbReference>
<evidence type="ECO:0000256" key="2">
    <source>
        <dbReference type="ARBA" id="ARBA00022598"/>
    </source>
</evidence>
<dbReference type="FunFam" id="3.40.50.20:FF:000001">
    <property type="entry name" value="Carbamoyl-phosphate synthase large chain"/>
    <property type="match status" value="1"/>
</dbReference>
<evidence type="ECO:0000256" key="7">
    <source>
        <dbReference type="ARBA" id="ARBA00022842"/>
    </source>
</evidence>
<dbReference type="GO" id="GO:0046872">
    <property type="term" value="F:metal ion binding"/>
    <property type="evidence" value="ECO:0007669"/>
    <property type="project" value="UniProtKB-KW"/>
</dbReference>
<dbReference type="AlphaFoldDB" id="A0AAV3Q1R1"/>
<keyword evidence="1" id="KW-0055">Arginine biosynthesis</keyword>
<evidence type="ECO:0000256" key="1">
    <source>
        <dbReference type="ARBA" id="ARBA00022571"/>
    </source>
</evidence>
<accession>A0AAV3Q1R1</accession>
<sequence length="481" mass="53016">MSYCINHFDNITSKLVPTPYVFTSSSRSYNLSKHKSFQLYAQSRKKKIAHSFITHFASVSNCLIKYVKNVAVESGSYYLSNDKRFPVYVQSRKKKNAHSSIAQFGSVSNCLTKCVENVGVESEAKREGFFGRENVGKRTDIKKILILGAEPIIIGQACEFDYSGTQACKALREEGYEVILINSNPATIMTDPDMADITYIEPMTPKLVEQTVLNLAVALAESGALDKYGVTLIGAKLEAIKKAEDRDLFKQAMKNIGLKTLLRFPLIIRPTFTLGGTGGGFAYNKEEFETICKSGLAGSVTSQVLVEKSLLGWKEYELEVMRDLADNVVIICSIENIDPMGVHTGDSITVAPAQTLTDKEYQRLRDYSIAIIRDIGVECGGSIVQFADNPKDGEVMVIEMNPRVSRSSALASKATGFPIAKMAAKLSVGYTLDQIPNDIRKKTPTSFEPSIDYVVTKIPQFAFEKFPGSEPILTTQMKSVG</sequence>
<protein>
    <submittedName>
        <fullName evidence="13">Ligase</fullName>
    </submittedName>
</protein>
<evidence type="ECO:0000256" key="4">
    <source>
        <dbReference type="ARBA" id="ARBA00022723"/>
    </source>
</evidence>
<evidence type="ECO:0000313" key="13">
    <source>
        <dbReference type="EMBL" id="GAA0156876.1"/>
    </source>
</evidence>
<dbReference type="PROSITE" id="PS50975">
    <property type="entry name" value="ATP_GRASP"/>
    <property type="match status" value="1"/>
</dbReference>
<dbReference type="GO" id="GO:0006541">
    <property type="term" value="P:glutamine metabolic process"/>
    <property type="evidence" value="ECO:0007669"/>
    <property type="project" value="TreeGrafter"/>
</dbReference>
<reference evidence="13 14" key="1">
    <citation type="submission" date="2024-01" db="EMBL/GenBank/DDBJ databases">
        <title>The complete chloroplast genome sequence of Lithospermum erythrorhizon: insights into the phylogenetic relationship among Boraginaceae species and the maternal lineages of purple gromwells.</title>
        <authorList>
            <person name="Okada T."/>
            <person name="Watanabe K."/>
        </authorList>
    </citation>
    <scope>NUCLEOTIDE SEQUENCE [LARGE SCALE GENOMIC DNA]</scope>
</reference>
<feature type="domain" description="ATP-grasp" evidence="12">
    <location>
        <begin position="227"/>
        <end position="428"/>
    </location>
</feature>
<dbReference type="PRINTS" id="PR00098">
    <property type="entry name" value="CPSASE"/>
</dbReference>
<evidence type="ECO:0000259" key="12">
    <source>
        <dbReference type="PROSITE" id="PS50975"/>
    </source>
</evidence>
<dbReference type="NCBIfam" id="NF003671">
    <property type="entry name" value="PRK05294.1"/>
    <property type="match status" value="1"/>
</dbReference>
<evidence type="ECO:0000256" key="5">
    <source>
        <dbReference type="ARBA" id="ARBA00022741"/>
    </source>
</evidence>
<gene>
    <name evidence="13" type="ORF">LIER_14262</name>
</gene>
<dbReference type="PANTHER" id="PTHR11405">
    <property type="entry name" value="CARBAMOYLTRANSFERASE FAMILY MEMBER"/>
    <property type="match status" value="1"/>
</dbReference>
<dbReference type="Pfam" id="PF25596">
    <property type="entry name" value="CPSase_L_D1"/>
    <property type="match status" value="1"/>
</dbReference>
<dbReference type="GO" id="GO:0005737">
    <property type="term" value="C:cytoplasm"/>
    <property type="evidence" value="ECO:0007669"/>
    <property type="project" value="TreeGrafter"/>
</dbReference>
<evidence type="ECO:0000256" key="9">
    <source>
        <dbReference type="ARBA" id="ARBA00023211"/>
    </source>
</evidence>
<keyword evidence="5 11" id="KW-0547">Nucleotide-binding</keyword>
<keyword evidence="9" id="KW-0464">Manganese</keyword>
<dbReference type="PROSITE" id="PS00866">
    <property type="entry name" value="CPSASE_1"/>
    <property type="match status" value="1"/>
</dbReference>
<keyword evidence="7" id="KW-0460">Magnesium</keyword>
<dbReference type="GO" id="GO:0006221">
    <property type="term" value="P:pyrimidine nucleotide biosynthetic process"/>
    <property type="evidence" value="ECO:0007669"/>
    <property type="project" value="UniProtKB-KW"/>
</dbReference>
<organism evidence="13 14">
    <name type="scientific">Lithospermum erythrorhizon</name>
    <name type="common">Purple gromwell</name>
    <name type="synonym">Lithospermum officinale var. erythrorhizon</name>
    <dbReference type="NCBI Taxonomy" id="34254"/>
    <lineage>
        <taxon>Eukaryota</taxon>
        <taxon>Viridiplantae</taxon>
        <taxon>Streptophyta</taxon>
        <taxon>Embryophyta</taxon>
        <taxon>Tracheophyta</taxon>
        <taxon>Spermatophyta</taxon>
        <taxon>Magnoliopsida</taxon>
        <taxon>eudicotyledons</taxon>
        <taxon>Gunneridae</taxon>
        <taxon>Pentapetalae</taxon>
        <taxon>asterids</taxon>
        <taxon>lamiids</taxon>
        <taxon>Boraginales</taxon>
        <taxon>Boraginaceae</taxon>
        <taxon>Boraginoideae</taxon>
        <taxon>Lithospermeae</taxon>
        <taxon>Lithospermum</taxon>
    </lineage>
</organism>
<dbReference type="EMBL" id="BAABME010002969">
    <property type="protein sequence ID" value="GAA0156876.1"/>
    <property type="molecule type" value="Genomic_DNA"/>
</dbReference>
<dbReference type="Pfam" id="PF02786">
    <property type="entry name" value="CPSase_L_D2"/>
    <property type="match status" value="1"/>
</dbReference>